<dbReference type="InterPro" id="IPR027268">
    <property type="entry name" value="Peptidase_M4/M1_CTD_sf"/>
</dbReference>
<dbReference type="InterPro" id="IPR024191">
    <property type="entry name" value="Peptidase_M61"/>
</dbReference>
<dbReference type="Gene3D" id="1.10.390.10">
    <property type="entry name" value="Neutral Protease Domain 2"/>
    <property type="match status" value="1"/>
</dbReference>
<accession>G0IYD4</accession>
<dbReference type="Pfam" id="PF05299">
    <property type="entry name" value="Peptidase_M61"/>
    <property type="match status" value="1"/>
</dbReference>
<dbReference type="STRING" id="880070.Cycma_1919"/>
<dbReference type="AlphaFoldDB" id="G0IYD4"/>
<dbReference type="Pfam" id="PF17899">
    <property type="entry name" value="Peptidase_M61_N"/>
    <property type="match status" value="1"/>
</dbReference>
<keyword evidence="4" id="KW-1185">Reference proteome</keyword>
<gene>
    <name evidence="3" type="ordered locus">Cycma_1919</name>
</gene>
<evidence type="ECO:0000313" key="4">
    <source>
        <dbReference type="Proteomes" id="UP000001635"/>
    </source>
</evidence>
<dbReference type="KEGG" id="cmr:Cycma_1919"/>
<protein>
    <submittedName>
        <fullName evidence="3">Peptidase M61 domain protein</fullName>
    </submittedName>
</protein>
<proteinExistence type="predicted"/>
<dbReference type="PIRSF" id="PIRSF016493">
    <property type="entry name" value="Glycyl_aminpptds"/>
    <property type="match status" value="1"/>
</dbReference>
<dbReference type="OrthoDB" id="9778516at2"/>
<dbReference type="RefSeq" id="WP_014019964.1">
    <property type="nucleotide sequence ID" value="NC_015914.1"/>
</dbReference>
<dbReference type="EMBL" id="CP002955">
    <property type="protein sequence ID" value="AEL25669.1"/>
    <property type="molecule type" value="Genomic_DNA"/>
</dbReference>
<feature type="domain" description="Peptidase M61 catalytic" evidence="1">
    <location>
        <begin position="257"/>
        <end position="371"/>
    </location>
</feature>
<evidence type="ECO:0000259" key="1">
    <source>
        <dbReference type="Pfam" id="PF05299"/>
    </source>
</evidence>
<dbReference type="eggNOG" id="COG3975">
    <property type="taxonomic scope" value="Bacteria"/>
</dbReference>
<organism evidence="3 4">
    <name type="scientific">Cyclobacterium marinum (strain ATCC 25205 / DSM 745 / LMG 13164 / NCIMB 1802)</name>
    <name type="common">Flectobacillus marinus</name>
    <dbReference type="NCBI Taxonomy" id="880070"/>
    <lineage>
        <taxon>Bacteria</taxon>
        <taxon>Pseudomonadati</taxon>
        <taxon>Bacteroidota</taxon>
        <taxon>Cytophagia</taxon>
        <taxon>Cytophagales</taxon>
        <taxon>Cyclobacteriaceae</taxon>
        <taxon>Cyclobacterium</taxon>
    </lineage>
</organism>
<reference evidence="4" key="1">
    <citation type="submission" date="2011-07" db="EMBL/GenBank/DDBJ databases">
        <title>The complete genome of Cyclobacterium marinum DSM 745.</title>
        <authorList>
            <person name="Lucas S."/>
            <person name="Han J."/>
            <person name="Lapidus A."/>
            <person name="Bruce D."/>
            <person name="Goodwin L."/>
            <person name="Pitluck S."/>
            <person name="Peters L."/>
            <person name="Kyrpides N."/>
            <person name="Mavromatis K."/>
            <person name="Ivanova N."/>
            <person name="Ovchinnikova G."/>
            <person name="Chertkov O."/>
            <person name="Detter J.C."/>
            <person name="Tapia R."/>
            <person name="Han C."/>
            <person name="Land M."/>
            <person name="Hauser L."/>
            <person name="Markowitz V."/>
            <person name="Cheng J.-F."/>
            <person name="Hugenholtz P."/>
            <person name="Woyke T."/>
            <person name="Wu D."/>
            <person name="Tindall B."/>
            <person name="Schuetze A."/>
            <person name="Brambilla E."/>
            <person name="Klenk H.-P."/>
            <person name="Eisen J.A."/>
        </authorList>
    </citation>
    <scope>NUCLEOTIDE SEQUENCE [LARGE SCALE GENOMIC DNA]</scope>
    <source>
        <strain evidence="4">ATCC 25205 / DSM 745 / LMG 13164 / NCIMB 1802</strain>
    </source>
</reference>
<dbReference type="HOGENOM" id="CLU_022755_0_0_10"/>
<dbReference type="InterPro" id="IPR040756">
    <property type="entry name" value="Peptidase_M61_N"/>
</dbReference>
<dbReference type="InterPro" id="IPR007963">
    <property type="entry name" value="Peptidase_M61_catalytic"/>
</dbReference>
<dbReference type="Gene3D" id="2.60.40.3650">
    <property type="match status" value="1"/>
</dbReference>
<dbReference type="Proteomes" id="UP000001635">
    <property type="component" value="Chromosome"/>
</dbReference>
<sequence length="547" mass="63449">MKYTISTPIPASQILEIQLELSCQKEELIQLQLPSWRPGRYEIANYAQFIRKLEVSGPDGKVNAEKQTKDAWTFFSAKMGNYKISYSFHAAQLDAGGSWIDPEQVYINFINICFAIYGRTDEKIKVNLDLPPNYKIACALPLEGKNTLVAINYQELVDSPVLAAESLHHKTYQVKTTNFHVWVHGEVYFDWDSVLKEFNHFTEKQIEDFGDFPTKDYHFIIHMLPFAHYHGVEHQFSTVITLGPDRLFANKEGLDRLMGISSHELYHFWNVCRIRPKSIQPYDFSREAYLKEGLIAEGVTTFMGDFYLLKSGYYTTEKYFEVLEKLMERSFETLGWQNQSIVDSSWDLWLDGYKPGIPDKKVSIYTHGALLVLAMDILLMKNGKRMYQAMRKMWECYGKTGIGYELKDFEQTVLDFTADREEMTRFFEQYVYNTGNLFDLLQNLLPRIGLSLIKSANEAPLQSDYGIITDSNGQLLKIHPKAPAFSKLMINDKILSYELSKEGLKLKVRRWGKNLKINLPAENDLYYGNYKVDYIDDSSAFDMFIHL</sequence>
<feature type="domain" description="Peptidase M61 N-terminal" evidence="2">
    <location>
        <begin position="2"/>
        <end position="164"/>
    </location>
</feature>
<name>G0IYD4_CYCMS</name>
<evidence type="ECO:0000259" key="2">
    <source>
        <dbReference type="Pfam" id="PF17899"/>
    </source>
</evidence>
<evidence type="ECO:0000313" key="3">
    <source>
        <dbReference type="EMBL" id="AEL25669.1"/>
    </source>
</evidence>